<feature type="region of interest" description="Disordered" evidence="2">
    <location>
        <begin position="279"/>
        <end position="298"/>
    </location>
</feature>
<feature type="compositionally biased region" description="Polar residues" evidence="2">
    <location>
        <begin position="97"/>
        <end position="110"/>
    </location>
</feature>
<proteinExistence type="inferred from homology"/>
<feature type="compositionally biased region" description="Polar residues" evidence="2">
    <location>
        <begin position="124"/>
        <end position="143"/>
    </location>
</feature>
<feature type="compositionally biased region" description="Polar residues" evidence="2">
    <location>
        <begin position="38"/>
        <end position="47"/>
    </location>
</feature>
<evidence type="ECO:0000259" key="4">
    <source>
        <dbReference type="Pfam" id="PF06738"/>
    </source>
</evidence>
<keyword evidence="3" id="KW-1133">Transmembrane helix</keyword>
<feature type="transmembrane region" description="Helical" evidence="3">
    <location>
        <begin position="872"/>
        <end position="889"/>
    </location>
</feature>
<feature type="compositionally biased region" description="Basic and acidic residues" evidence="2">
    <location>
        <begin position="415"/>
        <end position="426"/>
    </location>
</feature>
<dbReference type="Proteomes" id="UP000310066">
    <property type="component" value="Unassembled WGS sequence"/>
</dbReference>
<evidence type="ECO:0000256" key="3">
    <source>
        <dbReference type="SAM" id="Phobius"/>
    </source>
</evidence>
<feature type="region of interest" description="Disordered" evidence="2">
    <location>
        <begin position="1"/>
        <end position="262"/>
    </location>
</feature>
<organism evidence="5 6">
    <name type="scientific">Friedmanniomyces endolithicus</name>
    <dbReference type="NCBI Taxonomy" id="329885"/>
    <lineage>
        <taxon>Eukaryota</taxon>
        <taxon>Fungi</taxon>
        <taxon>Dikarya</taxon>
        <taxon>Ascomycota</taxon>
        <taxon>Pezizomycotina</taxon>
        <taxon>Dothideomycetes</taxon>
        <taxon>Dothideomycetidae</taxon>
        <taxon>Mycosphaerellales</taxon>
        <taxon>Teratosphaeriaceae</taxon>
        <taxon>Friedmanniomyces</taxon>
    </lineage>
</organism>
<keyword evidence="3" id="KW-0472">Membrane</keyword>
<dbReference type="PANTHER" id="PTHR31082:SF4">
    <property type="entry name" value="PHEROMONE-REGULATED MEMBRANE PROTEIN 10"/>
    <property type="match status" value="1"/>
</dbReference>
<dbReference type="GO" id="GO:0022857">
    <property type="term" value="F:transmembrane transporter activity"/>
    <property type="evidence" value="ECO:0007669"/>
    <property type="project" value="InterPro"/>
</dbReference>
<reference evidence="5 6" key="1">
    <citation type="submission" date="2017-03" db="EMBL/GenBank/DDBJ databases">
        <title>Genomes of endolithic fungi from Antarctica.</title>
        <authorList>
            <person name="Coleine C."/>
            <person name="Masonjones S."/>
            <person name="Stajich J.E."/>
        </authorList>
    </citation>
    <scope>NUCLEOTIDE SEQUENCE [LARGE SCALE GENOMIC DNA]</scope>
    <source>
        <strain evidence="5 6">CCFEE 5311</strain>
    </source>
</reference>
<gene>
    <name evidence="5" type="ORF">B0A54_14067</name>
</gene>
<feature type="transmembrane region" description="Helical" evidence="3">
    <location>
        <begin position="695"/>
        <end position="716"/>
    </location>
</feature>
<dbReference type="Pfam" id="PF06738">
    <property type="entry name" value="ThrE"/>
    <property type="match status" value="1"/>
</dbReference>
<dbReference type="EMBL" id="NAJP01000076">
    <property type="protein sequence ID" value="TKA34854.1"/>
    <property type="molecule type" value="Genomic_DNA"/>
</dbReference>
<feature type="compositionally biased region" description="Basic and acidic residues" evidence="2">
    <location>
        <begin position="21"/>
        <end position="33"/>
    </location>
</feature>
<dbReference type="PANTHER" id="PTHR31082">
    <property type="entry name" value="PHEROMONE-REGULATED MEMBRANE PROTEIN 10"/>
    <property type="match status" value="1"/>
</dbReference>
<feature type="region of interest" description="Disordered" evidence="2">
    <location>
        <begin position="403"/>
        <end position="432"/>
    </location>
</feature>
<feature type="compositionally biased region" description="Polar residues" evidence="2">
    <location>
        <begin position="206"/>
        <end position="215"/>
    </location>
</feature>
<dbReference type="STRING" id="329885.A0A4U0UH65"/>
<evidence type="ECO:0000313" key="6">
    <source>
        <dbReference type="Proteomes" id="UP000310066"/>
    </source>
</evidence>
<dbReference type="OrthoDB" id="413008at2759"/>
<feature type="transmembrane region" description="Helical" evidence="3">
    <location>
        <begin position="656"/>
        <end position="675"/>
    </location>
</feature>
<comment type="similarity">
    <text evidence="1">Belongs to the ThrE exporter (TC 2.A.79) family.</text>
</comment>
<name>A0A4U0UH65_9PEZI</name>
<feature type="transmembrane region" description="Helical" evidence="3">
    <location>
        <begin position="737"/>
        <end position="755"/>
    </location>
</feature>
<feature type="transmembrane region" description="Helical" evidence="3">
    <location>
        <begin position="624"/>
        <end position="644"/>
    </location>
</feature>
<feature type="transmembrane region" description="Helical" evidence="3">
    <location>
        <begin position="601"/>
        <end position="618"/>
    </location>
</feature>
<protein>
    <recommendedName>
        <fullName evidence="4">Threonine/serine exporter-like N-terminal domain-containing protein</fullName>
    </recommendedName>
</protein>
<feature type="compositionally biased region" description="Polar residues" evidence="2">
    <location>
        <begin position="353"/>
        <end position="365"/>
    </location>
</feature>
<feature type="transmembrane region" description="Helical" evidence="3">
    <location>
        <begin position="939"/>
        <end position="962"/>
    </location>
</feature>
<evidence type="ECO:0000256" key="1">
    <source>
        <dbReference type="ARBA" id="ARBA00034125"/>
    </source>
</evidence>
<dbReference type="AlphaFoldDB" id="A0A4U0UH65"/>
<dbReference type="InterPro" id="IPR010619">
    <property type="entry name" value="ThrE-like_N"/>
</dbReference>
<keyword evidence="3" id="KW-0812">Transmembrane</keyword>
<feature type="region of interest" description="Disordered" evidence="2">
    <location>
        <begin position="353"/>
        <end position="382"/>
    </location>
</feature>
<feature type="compositionally biased region" description="Basic and acidic residues" evidence="2">
    <location>
        <begin position="216"/>
        <end position="244"/>
    </location>
</feature>
<feature type="compositionally biased region" description="Basic and acidic residues" evidence="2">
    <location>
        <begin position="192"/>
        <end position="205"/>
    </location>
</feature>
<comment type="caution">
    <text evidence="5">The sequence shown here is derived from an EMBL/GenBank/DDBJ whole genome shotgun (WGS) entry which is preliminary data.</text>
</comment>
<evidence type="ECO:0000256" key="2">
    <source>
        <dbReference type="SAM" id="MobiDB-lite"/>
    </source>
</evidence>
<accession>A0A4U0UH65</accession>
<evidence type="ECO:0000313" key="5">
    <source>
        <dbReference type="EMBL" id="TKA34854.1"/>
    </source>
</evidence>
<feature type="domain" description="Threonine/serine exporter-like N-terminal" evidence="4">
    <location>
        <begin position="469"/>
        <end position="715"/>
    </location>
</feature>
<sequence>MSSPVDTPVNPFRDPFQITESQDHTPNHQETLHEANGMGSSAETSRPGSAGGKRREKKKVVFTGGVDPADRSSRNSWLAEHPGLDGSVLSPPRMTQPLDSTEASGSSTPTHSRRGSADLMLPDAQSSSKSHLPQLSRQQTQELHQAFSDVLDVPRPRPAIRQAPSDHRGSLVDANVDPPDDYDGLLAHRKLRAQDAHERAKKLETEQSQPNSRYNSPEREQRAGRSKVRSEDIPLEDLGHRIDVAESESDDDLQMAKRKKTIKPSTAEAFALVRKHTMGRGVPMSDTPPSPGTHSDAVTPVEEEGDFEFYRPHPKEYRGGVLGSLMKLYEHGRHPHSRSSSAQPLHRRGLSNDLSVATSPTTSPPESGALTPGGSNWFTRKHREHSSSALSKLIGSSASLGSPLVSGLGEQVTQRLKEQAEHEKAHRPGLGRRARSGNALAALNRMSRPRDEEIRITVHIEQYLVRQKYLLKLCRALMLYGAPTHRLEEYMNMSARVLEIQAQFLYIPGSMIMSFDDPETHTTEVKLVRVTQGLDLGKLRDVHEVYKEVVHDRIGVDEATSRLNAVLIKPDKHSKWLRIPVYGLAAASVGPFAFGARLIDLPIAFILGCILGLLQLVVAPRSDLYANVFEIVATVITSFLARAFGSIRYPDSNETIFCFSALAQSSIALILPGYIVLCASLELQSRSIVAGSIRMVYAIIYSLFLGFGITIGTAVYGIMDKNATSATTCDGGIPAPYFFPFVPAFAMTLIIINQAKWKQAPIMLIIAFLGYIVSHYSSARFAGNTQVSSTLGAFAIGCMANTYSRLGSKVENKLLDIWEDTLRHHWKAARTRLRLRRLLGRPTTTTTKPGHALEEGAAHEVESLYVRQTRRVGYGLAAAAMLPAIFVQVPSGLAVSGSLVSGLASANQIAGNATNGTTVVNSTTLTLSAEGLNSIAFNVSYSVVQVAIGITVGLFLSAVVVYPMGKRRSGLFSF</sequence>
<dbReference type="InterPro" id="IPR051361">
    <property type="entry name" value="ThrE/Ser_Exporter"/>
</dbReference>